<name>A0A0K2D023_9CAUD</name>
<reference evidence="1 2" key="1">
    <citation type="journal article" date="2015" name="Genome Announc.">
        <title>Complete Genome Sequence of Bacillus cereus Group Phage TsarBomba.</title>
        <authorList>
            <person name="Erill I."/>
            <person name="Caruso S.M."/>
        </authorList>
    </citation>
    <scope>NUCLEOTIDE SEQUENCE [LARGE SCALE GENOMIC DNA]</scope>
</reference>
<protein>
    <submittedName>
        <fullName evidence="1">Uncharacterized protein</fullName>
    </submittedName>
</protein>
<dbReference type="EMBL" id="KT224359">
    <property type="protein sequence ID" value="ALA13095.1"/>
    <property type="molecule type" value="Genomic_DNA"/>
</dbReference>
<keyword evidence="2" id="KW-1185">Reference proteome</keyword>
<dbReference type="GeneID" id="26633306"/>
<dbReference type="Proteomes" id="UP000204602">
    <property type="component" value="Segment"/>
</dbReference>
<dbReference type="RefSeq" id="YP_009207071.1">
    <property type="nucleotide sequence ID" value="NC_028890.1"/>
</dbReference>
<accession>A0A0K2D023</accession>
<dbReference type="KEGG" id="vg:26633306"/>
<proteinExistence type="predicted"/>
<sequence length="124" mass="14514">MVRWYQKQGQHKKLKNEKVEFKMKLYPTTYNPTASFKKEMSNVELYGIEAIINEMHKDEEFFATAEGLGLSYTSSGDYAMYNICNGDYEHEGANLSYFAITEDGRLWTVAYDEEENEVFFVIEN</sequence>
<gene>
    <name evidence="1" type="ORF">TSARBOMBA_256</name>
</gene>
<dbReference type="OrthoDB" id="23692at10239"/>
<evidence type="ECO:0000313" key="1">
    <source>
        <dbReference type="EMBL" id="ALA13095.1"/>
    </source>
</evidence>
<organism evidence="1 2">
    <name type="scientific">Bacillus phage TsarBomba</name>
    <dbReference type="NCBI Taxonomy" id="1690456"/>
    <lineage>
        <taxon>Viruses</taxon>
        <taxon>Duplodnaviria</taxon>
        <taxon>Heunggongvirae</taxon>
        <taxon>Uroviricota</taxon>
        <taxon>Caudoviricetes</taxon>
        <taxon>Herelleviridae</taxon>
        <taxon>Bastillevirinae</taxon>
        <taxon>Tsarbombavirus</taxon>
        <taxon>Tsarbombavirus tsarbomba</taxon>
    </lineage>
</organism>
<evidence type="ECO:0000313" key="2">
    <source>
        <dbReference type="Proteomes" id="UP000204602"/>
    </source>
</evidence>